<dbReference type="PANTHER" id="PTHR35340:SF5">
    <property type="entry name" value="ASST-DOMAIN-CONTAINING PROTEIN"/>
    <property type="match status" value="1"/>
</dbReference>
<dbReference type="PATRIC" id="fig|1423751.3.peg.1229"/>
<dbReference type="InterPro" id="IPR010262">
    <property type="entry name" value="Arylsulfotransferase_bact"/>
</dbReference>
<gene>
    <name evidence="2" type="ORF">BN52_10085</name>
    <name evidence="3" type="ORF">FC38_GL001190</name>
</gene>
<sequence>MALFLTGTAVNLAAPQTSSSTVQAAKKEISATEWNMDNLISLNSTGISIFNYHDLNISSISKVYNITNQAKIAQMLDELKNTRQYDLNEPLVISNPFLTNPSSLYLYFKTSQPTKISYTVTTSGYYDYSANVYNPEGEYSTNHEFQLVGAVAGENNIIKLTATAQDGTKSTRIINFKPNKLQANVSNTYSVKKGSSKAKMSNGLFAVIGMQGSKTMRSTTLVDNNGVIRGEIPIKGYNSMRLVPTQDHQIYLGISHSELAKINRLGQVTQVISLKKQGYEIHHDFTLDSKGDIWALATSMDKYNSGKYVEDQIIKIDHTTGKVVTAIDAQKLLPSLYKVATGKVVHLSDSSIGNRDVMHFNSIVLPDDNSMLLSSRETSTIFKLTDINKSPKISYMIGNSSVWSGVGSYSKLLFKKSGKFLDSAGQHSLVYERSTKLKDGQYYLSMFNNNYTLMDSRPKFNWSGYKYEKTGSIALSTKKSLYYKYLVDEKAKTYKLVSSLPVTYSHFVSDVEYLNNNLIVASGQANSFTEYDSKHKAIKTFTYRRSSTLTYRTLKYNFNQFWFE</sequence>
<reference evidence="2 4" key="1">
    <citation type="submission" date="2012-06" db="EMBL/GenBank/DDBJ databases">
        <title>Draft genome sequence of Lactobacillus gigeriorum CRBIP 24.85T, isolated from chicken crop.</title>
        <authorList>
            <person name="Cousin S."/>
            <person name="Ma L."/>
            <person name="Creno S."/>
            <person name="Clermont D."/>
            <person name="Loux V."/>
            <person name="Bizet C."/>
            <person name="Bouchier C."/>
        </authorList>
    </citation>
    <scope>NUCLEOTIDE SEQUENCE [LARGE SCALE GENOMIC DNA]</scope>
    <source>
        <strain evidence="4">CRBIP 24.85T</strain>
        <strain evidence="2">Type strain: CRBIP 24.85</strain>
    </source>
</reference>
<dbReference type="EMBL" id="AYZO01000033">
    <property type="protein sequence ID" value="KRN10218.1"/>
    <property type="molecule type" value="Genomic_DNA"/>
</dbReference>
<evidence type="ECO:0000259" key="1">
    <source>
        <dbReference type="Pfam" id="PF17425"/>
    </source>
</evidence>
<evidence type="ECO:0000313" key="4">
    <source>
        <dbReference type="Proteomes" id="UP000009326"/>
    </source>
</evidence>
<dbReference type="InterPro" id="IPR053143">
    <property type="entry name" value="Arylsulfate_ST"/>
</dbReference>
<dbReference type="GO" id="GO:0004062">
    <property type="term" value="F:aryl sulfotransferase activity"/>
    <property type="evidence" value="ECO:0007669"/>
    <property type="project" value="InterPro"/>
</dbReference>
<protein>
    <recommendedName>
        <fullName evidence="1">Arylsulfotransferase N-terminal domain-containing protein</fullName>
    </recommendedName>
</protein>
<dbReference type="Proteomes" id="UP000009326">
    <property type="component" value="Unassembled WGS sequence"/>
</dbReference>
<dbReference type="InterPro" id="IPR038477">
    <property type="entry name" value="ASST_N_sf"/>
</dbReference>
<dbReference type="Proteomes" id="UP000051521">
    <property type="component" value="Unassembled WGS sequence"/>
</dbReference>
<dbReference type="Pfam" id="PF17425">
    <property type="entry name" value="Arylsulfotran_N"/>
    <property type="match status" value="1"/>
</dbReference>
<dbReference type="STRING" id="1423751.FC38_GL001190"/>
<dbReference type="PANTHER" id="PTHR35340">
    <property type="entry name" value="PQQ ENZYME REPEAT PROTEIN-RELATED"/>
    <property type="match status" value="1"/>
</dbReference>
<feature type="domain" description="Arylsulfotransferase N-terminal" evidence="1">
    <location>
        <begin position="91"/>
        <end position="172"/>
    </location>
</feature>
<name>I7LFS6_9LACO</name>
<proteinExistence type="predicted"/>
<dbReference type="Gene3D" id="2.60.40.3100">
    <property type="entry name" value="Arylsulphate sulphotransferase monomer, N-terminal domain"/>
    <property type="match status" value="1"/>
</dbReference>
<reference evidence="3 5" key="2">
    <citation type="journal article" date="2015" name="Genome Announc.">
        <title>Expanding the biotechnology potential of lactobacilli through comparative genomics of 213 strains and associated genera.</title>
        <authorList>
            <person name="Sun Z."/>
            <person name="Harris H.M."/>
            <person name="McCann A."/>
            <person name="Guo C."/>
            <person name="Argimon S."/>
            <person name="Zhang W."/>
            <person name="Yang X."/>
            <person name="Jeffery I.B."/>
            <person name="Cooney J.C."/>
            <person name="Kagawa T.F."/>
            <person name="Liu W."/>
            <person name="Song Y."/>
            <person name="Salvetti E."/>
            <person name="Wrobel A."/>
            <person name="Rasinkangas P."/>
            <person name="Parkhill J."/>
            <person name="Rea M.C."/>
            <person name="O'Sullivan O."/>
            <person name="Ritari J."/>
            <person name="Douillard F.P."/>
            <person name="Paul Ross R."/>
            <person name="Yang R."/>
            <person name="Briner A.E."/>
            <person name="Felis G.E."/>
            <person name="de Vos W.M."/>
            <person name="Barrangou R."/>
            <person name="Klaenhammer T.R."/>
            <person name="Caufield P.W."/>
            <person name="Cui Y."/>
            <person name="Zhang H."/>
            <person name="O'Toole P.W."/>
        </authorList>
    </citation>
    <scope>NUCLEOTIDE SEQUENCE [LARGE SCALE GENOMIC DNA]</scope>
    <source>
        <strain evidence="3 5">DSM 23908</strain>
    </source>
</reference>
<dbReference type="InterPro" id="IPR035391">
    <property type="entry name" value="Arylsulfotran_N"/>
</dbReference>
<dbReference type="AlphaFoldDB" id="I7LFS6"/>
<keyword evidence="5" id="KW-1185">Reference proteome</keyword>
<comment type="caution">
    <text evidence="2">The sequence shown here is derived from an EMBL/GenBank/DDBJ whole genome shotgun (WGS) entry which is preliminary data.</text>
</comment>
<organism evidence="2 4">
    <name type="scientific">Lactobacillus gigeriorum DSM 23908 = CRBIP 24.85</name>
    <dbReference type="NCBI Taxonomy" id="1423751"/>
    <lineage>
        <taxon>Bacteria</taxon>
        <taxon>Bacillati</taxon>
        <taxon>Bacillota</taxon>
        <taxon>Bacilli</taxon>
        <taxon>Lactobacillales</taxon>
        <taxon>Lactobacillaceae</taxon>
        <taxon>Lactobacillus</taxon>
    </lineage>
</organism>
<dbReference type="Pfam" id="PF05935">
    <property type="entry name" value="Arylsulfotrans"/>
    <property type="match status" value="1"/>
</dbReference>
<evidence type="ECO:0000313" key="5">
    <source>
        <dbReference type="Proteomes" id="UP000051521"/>
    </source>
</evidence>
<dbReference type="RefSeq" id="WP_008472998.1">
    <property type="nucleotide sequence ID" value="NZ_AYZO01000033.1"/>
</dbReference>
<evidence type="ECO:0000313" key="2">
    <source>
        <dbReference type="EMBL" id="CCI86918.1"/>
    </source>
</evidence>
<evidence type="ECO:0000313" key="3">
    <source>
        <dbReference type="EMBL" id="KRN10218.1"/>
    </source>
</evidence>
<accession>I7LFS6</accession>
<dbReference type="EMBL" id="CAKC01000041">
    <property type="protein sequence ID" value="CCI86918.1"/>
    <property type="molecule type" value="Genomic_DNA"/>
</dbReference>